<dbReference type="InterPro" id="IPR001633">
    <property type="entry name" value="EAL_dom"/>
</dbReference>
<dbReference type="AlphaFoldDB" id="A0A3N0V0S7"/>
<dbReference type="RefSeq" id="WP_123237369.1">
    <property type="nucleotide sequence ID" value="NZ_RJVP01000003.1"/>
</dbReference>
<dbReference type="Proteomes" id="UP000275137">
    <property type="component" value="Unassembled WGS sequence"/>
</dbReference>
<dbReference type="PROSITE" id="PS50883">
    <property type="entry name" value="EAL"/>
    <property type="match status" value="1"/>
</dbReference>
<dbReference type="PANTHER" id="PTHR33121:SF76">
    <property type="entry name" value="SIGNALING PROTEIN"/>
    <property type="match status" value="1"/>
</dbReference>
<dbReference type="SMART" id="SM00052">
    <property type="entry name" value="EAL"/>
    <property type="match status" value="1"/>
</dbReference>
<accession>A0A3N0V0S7</accession>
<dbReference type="InterPro" id="IPR050706">
    <property type="entry name" value="Cyclic-di-GMP_PDE-like"/>
</dbReference>
<keyword evidence="3" id="KW-1185">Reference proteome</keyword>
<sequence length="274" mass="30757">MNAFHYAELQQLAQLDPGAVRREALGLAAVRLDPNGLPAQQVLDIVMSRRFGTDYRPVVDVQSQEVQGYQAKAAFHTVSGQRISAGKMFAVLHRNPLLLYHTELEMKKLQIERAPQVGWLMLDLDIDSFMEGGAGQENPFLQLFRQHAWNEPELIINIVENHNLADAARAQQMIVLLQQSGTSVAMEDVGLRWGMFSLSAFVDARVIKFNRQALQGLNPRAAEATLDWLVSAARRIGVQTILDGVASCEHFDWAQRMGVDYVQGRLFARQHIRA</sequence>
<evidence type="ECO:0000313" key="3">
    <source>
        <dbReference type="Proteomes" id="UP000275137"/>
    </source>
</evidence>
<dbReference type="PANTHER" id="PTHR33121">
    <property type="entry name" value="CYCLIC DI-GMP PHOSPHODIESTERASE PDEF"/>
    <property type="match status" value="1"/>
</dbReference>
<organism evidence="2 3">
    <name type="scientific">Pseudomethylobacillus aquaticus</name>
    <dbReference type="NCBI Taxonomy" id="2676064"/>
    <lineage>
        <taxon>Bacteria</taxon>
        <taxon>Pseudomonadati</taxon>
        <taxon>Pseudomonadota</taxon>
        <taxon>Betaproteobacteria</taxon>
        <taxon>Nitrosomonadales</taxon>
        <taxon>Methylophilaceae</taxon>
        <taxon>Pseudomethylobacillus</taxon>
    </lineage>
</organism>
<dbReference type="GO" id="GO:0071111">
    <property type="term" value="F:cyclic-guanylate-specific phosphodiesterase activity"/>
    <property type="evidence" value="ECO:0007669"/>
    <property type="project" value="InterPro"/>
</dbReference>
<proteinExistence type="predicted"/>
<dbReference type="Pfam" id="PF00563">
    <property type="entry name" value="EAL"/>
    <property type="match status" value="1"/>
</dbReference>
<gene>
    <name evidence="2" type="ORF">ED236_07675</name>
</gene>
<dbReference type="Gene3D" id="3.20.20.450">
    <property type="entry name" value="EAL domain"/>
    <property type="match status" value="1"/>
</dbReference>
<name>A0A3N0V0S7_9PROT</name>
<dbReference type="EMBL" id="RJVP01000003">
    <property type="protein sequence ID" value="ROH86305.1"/>
    <property type="molecule type" value="Genomic_DNA"/>
</dbReference>
<dbReference type="InterPro" id="IPR035919">
    <property type="entry name" value="EAL_sf"/>
</dbReference>
<evidence type="ECO:0000313" key="2">
    <source>
        <dbReference type="EMBL" id="ROH86305.1"/>
    </source>
</evidence>
<protein>
    <submittedName>
        <fullName evidence="2">EAL domain-containing protein</fullName>
    </submittedName>
</protein>
<dbReference type="SUPFAM" id="SSF141868">
    <property type="entry name" value="EAL domain-like"/>
    <property type="match status" value="1"/>
</dbReference>
<feature type="domain" description="EAL" evidence="1">
    <location>
        <begin position="35"/>
        <end position="274"/>
    </location>
</feature>
<comment type="caution">
    <text evidence="2">The sequence shown here is derived from an EMBL/GenBank/DDBJ whole genome shotgun (WGS) entry which is preliminary data.</text>
</comment>
<reference evidence="2 3" key="1">
    <citation type="submission" date="2018-10" db="EMBL/GenBank/DDBJ databases">
        <authorList>
            <person name="Chen W.-M."/>
        </authorList>
    </citation>
    <scope>NUCLEOTIDE SEQUENCE [LARGE SCALE GENOMIC DNA]</scope>
    <source>
        <strain evidence="2 3">H-5</strain>
    </source>
</reference>
<evidence type="ECO:0000259" key="1">
    <source>
        <dbReference type="PROSITE" id="PS50883"/>
    </source>
</evidence>